<accession>A0A545T4L4</accession>
<dbReference type="SUPFAM" id="SSF48452">
    <property type="entry name" value="TPR-like"/>
    <property type="match status" value="1"/>
</dbReference>
<dbReference type="EMBL" id="VIKR01000005">
    <property type="protein sequence ID" value="TQV72166.1"/>
    <property type="molecule type" value="Genomic_DNA"/>
</dbReference>
<keyword evidence="2" id="KW-1185">Reference proteome</keyword>
<evidence type="ECO:0008006" key="3">
    <source>
        <dbReference type="Google" id="ProtNLM"/>
    </source>
</evidence>
<comment type="caution">
    <text evidence="1">The sequence shown here is derived from an EMBL/GenBank/DDBJ whole genome shotgun (WGS) entry which is preliminary data.</text>
</comment>
<name>A0A545T4L4_9GAMM</name>
<dbReference type="Proteomes" id="UP000317839">
    <property type="component" value="Unassembled WGS sequence"/>
</dbReference>
<gene>
    <name evidence="1" type="ORF">FLL45_18270</name>
</gene>
<proteinExistence type="predicted"/>
<evidence type="ECO:0000313" key="1">
    <source>
        <dbReference type="EMBL" id="TQV72166.1"/>
    </source>
</evidence>
<dbReference type="OrthoDB" id="6397696at2"/>
<organism evidence="1 2">
    <name type="scientific">Aliikangiella marina</name>
    <dbReference type="NCBI Taxonomy" id="1712262"/>
    <lineage>
        <taxon>Bacteria</taxon>
        <taxon>Pseudomonadati</taxon>
        <taxon>Pseudomonadota</taxon>
        <taxon>Gammaproteobacteria</taxon>
        <taxon>Oceanospirillales</taxon>
        <taxon>Pleioneaceae</taxon>
        <taxon>Aliikangiella</taxon>
    </lineage>
</organism>
<protein>
    <recommendedName>
        <fullName evidence="3">Tetratricopeptide repeat protein</fullName>
    </recommendedName>
</protein>
<dbReference type="Gene3D" id="1.25.40.10">
    <property type="entry name" value="Tetratricopeptide repeat domain"/>
    <property type="match status" value="2"/>
</dbReference>
<sequence length="442" mass="50606">MSKFTFIKLVIAVVLFNPGFIIGLQSTDTFGNLAYAAEKKTPKKTRRTPAMREKIYNQIARAQKFLDEGNKAESVEVIDRLKRRMKQLNSYEKAKVWQFEGFMHFNDNDLMAAVKSFEKVIAEENIPEAFELSTLYGIAQIYMQAQDFGNALLYIDRWADLKGEMTDKSHAFKARILYAQKDWQGSLKSIDNAIAYREAEKKVAKENWLSLKRALHFELKQPKKVTEVSEKLVRLFPQKGKYWVELANMYGETNQVRKQLAVMEAAYQQGFIEKKSDFKALAQLYYFNGAPFKAATILTEQLAAGTLEEDIQTLRFLAQAWSSAKDHAKAIPVLKSASKIAEDGNMDARLVEVYINLEDWDNAIKAGQDAIKKGELKNPGNVHVWMGKARYNLKQYASAIKSFQMAKKEQSVKKTADQWLRFVEKEKRNEERLKLAQSSVGA</sequence>
<evidence type="ECO:0000313" key="2">
    <source>
        <dbReference type="Proteomes" id="UP000317839"/>
    </source>
</evidence>
<dbReference type="AlphaFoldDB" id="A0A545T4L4"/>
<dbReference type="SUPFAM" id="SSF81901">
    <property type="entry name" value="HCP-like"/>
    <property type="match status" value="1"/>
</dbReference>
<dbReference type="InterPro" id="IPR011990">
    <property type="entry name" value="TPR-like_helical_dom_sf"/>
</dbReference>
<dbReference type="SMART" id="SM00028">
    <property type="entry name" value="TPR"/>
    <property type="match status" value="5"/>
</dbReference>
<reference evidence="1 2" key="1">
    <citation type="submission" date="2019-06" db="EMBL/GenBank/DDBJ databases">
        <title>Draft genome of Aliikangiella marina GYP-15.</title>
        <authorList>
            <person name="Wang G."/>
        </authorList>
    </citation>
    <scope>NUCLEOTIDE SEQUENCE [LARGE SCALE GENOMIC DNA]</scope>
    <source>
        <strain evidence="1 2">GYP-15</strain>
    </source>
</reference>
<dbReference type="InterPro" id="IPR019734">
    <property type="entry name" value="TPR_rpt"/>
</dbReference>
<dbReference type="RefSeq" id="WP_142943496.1">
    <property type="nucleotide sequence ID" value="NZ_VIKR01000005.1"/>
</dbReference>